<proteinExistence type="predicted"/>
<dbReference type="Proteomes" id="UP001500936">
    <property type="component" value="Unassembled WGS sequence"/>
</dbReference>
<dbReference type="Pfam" id="PF00149">
    <property type="entry name" value="Metallophos"/>
    <property type="match status" value="1"/>
</dbReference>
<keyword evidence="1" id="KW-0472">Membrane</keyword>
<dbReference type="EMBL" id="BAABHB010000005">
    <property type="protein sequence ID" value="GAA4408677.1"/>
    <property type="molecule type" value="Genomic_DNA"/>
</dbReference>
<dbReference type="SUPFAM" id="SSF56300">
    <property type="entry name" value="Metallo-dependent phosphatases"/>
    <property type="match status" value="1"/>
</dbReference>
<evidence type="ECO:0000313" key="4">
    <source>
        <dbReference type="Proteomes" id="UP001500936"/>
    </source>
</evidence>
<reference evidence="4" key="1">
    <citation type="journal article" date="2019" name="Int. J. Syst. Evol. Microbiol.">
        <title>The Global Catalogue of Microorganisms (GCM) 10K type strain sequencing project: providing services to taxonomists for standard genome sequencing and annotation.</title>
        <authorList>
            <consortium name="The Broad Institute Genomics Platform"/>
            <consortium name="The Broad Institute Genome Sequencing Center for Infectious Disease"/>
            <person name="Wu L."/>
            <person name="Ma J."/>
        </authorList>
    </citation>
    <scope>NUCLEOTIDE SEQUENCE [LARGE SCALE GENOMIC DNA]</scope>
    <source>
        <strain evidence="4">JCM 17925</strain>
    </source>
</reference>
<keyword evidence="4" id="KW-1185">Reference proteome</keyword>
<name>A0ABP8KJM3_9BACT</name>
<evidence type="ECO:0000259" key="2">
    <source>
        <dbReference type="Pfam" id="PF00149"/>
    </source>
</evidence>
<dbReference type="InterPro" id="IPR051158">
    <property type="entry name" value="Metallophosphoesterase_sf"/>
</dbReference>
<keyword evidence="1" id="KW-1133">Transmembrane helix</keyword>
<dbReference type="PANTHER" id="PTHR31302:SF0">
    <property type="entry name" value="TRANSMEMBRANE PROTEIN WITH METALLOPHOSPHOESTERASE DOMAIN"/>
    <property type="match status" value="1"/>
</dbReference>
<keyword evidence="1" id="KW-0812">Transmembrane</keyword>
<feature type="transmembrane region" description="Helical" evidence="1">
    <location>
        <begin position="22"/>
        <end position="41"/>
    </location>
</feature>
<dbReference type="InterPro" id="IPR029052">
    <property type="entry name" value="Metallo-depent_PP-like"/>
</dbReference>
<evidence type="ECO:0000313" key="3">
    <source>
        <dbReference type="EMBL" id="GAA4408677.1"/>
    </source>
</evidence>
<dbReference type="PANTHER" id="PTHR31302">
    <property type="entry name" value="TRANSMEMBRANE PROTEIN WITH METALLOPHOSPHOESTERASE DOMAIN-RELATED"/>
    <property type="match status" value="1"/>
</dbReference>
<evidence type="ECO:0000256" key="1">
    <source>
        <dbReference type="SAM" id="Phobius"/>
    </source>
</evidence>
<protein>
    <recommendedName>
        <fullName evidence="2">Calcineurin-like phosphoesterase domain-containing protein</fullName>
    </recommendedName>
</protein>
<dbReference type="InterPro" id="IPR004843">
    <property type="entry name" value="Calcineurin-like_PHP"/>
</dbReference>
<accession>A0ABP8KJM3</accession>
<feature type="domain" description="Calcineurin-like phosphoesterase" evidence="2">
    <location>
        <begin position="66"/>
        <end position="241"/>
    </location>
</feature>
<comment type="caution">
    <text evidence="3">The sequence shown here is derived from an EMBL/GenBank/DDBJ whole genome shotgun (WGS) entry which is preliminary data.</text>
</comment>
<dbReference type="Gene3D" id="3.60.21.10">
    <property type="match status" value="1"/>
</dbReference>
<gene>
    <name evidence="3" type="ORF">GCM10023187_30930</name>
</gene>
<organism evidence="3 4">
    <name type="scientific">Nibrella viscosa</name>
    <dbReference type="NCBI Taxonomy" id="1084524"/>
    <lineage>
        <taxon>Bacteria</taxon>
        <taxon>Pseudomonadati</taxon>
        <taxon>Bacteroidota</taxon>
        <taxon>Cytophagia</taxon>
        <taxon>Cytophagales</taxon>
        <taxon>Spirosomataceae</taxon>
        <taxon>Nibrella</taxon>
    </lineage>
</organism>
<sequence>MGSWIKRLFYSETMLRQKHKQALFYAGLAGAAIAVLDALVLERYFFQIKRYAIGNLNAKDENSRLKLLLLTDLHLEKIVDSRYTRLAETINQIQPDLILMAGDSVDADGKNQPLDEFLNLLPKQIPKVAILGNHEYKADISLDALRNVYRKHNGDLLVNESKAYDIQGTRFMITGLDDMLNGDANLFQALENVGSERHHLALIHSPLQQEQLRKDLARLNAGRSEADKISISYLFAGHNHGGQVTFFGLFTPILPPKAGEYISGWYNKEKPFLYVSKGFGTSTVPFRFWARAEITLLHYYP</sequence>